<feature type="compositionally biased region" description="Low complexity" evidence="1">
    <location>
        <begin position="265"/>
        <end position="280"/>
    </location>
</feature>
<feature type="region of interest" description="Disordered" evidence="1">
    <location>
        <begin position="648"/>
        <end position="690"/>
    </location>
</feature>
<evidence type="ECO:0000256" key="1">
    <source>
        <dbReference type="SAM" id="MobiDB-lite"/>
    </source>
</evidence>
<dbReference type="AlphaFoldDB" id="A0A285R3E1"/>
<dbReference type="Proteomes" id="UP000219494">
    <property type="component" value="Unassembled WGS sequence"/>
</dbReference>
<feature type="region of interest" description="Disordered" evidence="1">
    <location>
        <begin position="465"/>
        <end position="496"/>
    </location>
</feature>
<dbReference type="InterPro" id="IPR036680">
    <property type="entry name" value="SPOR-like_sf"/>
</dbReference>
<keyword evidence="2" id="KW-0732">Signal</keyword>
<feature type="compositionally biased region" description="Basic and acidic residues" evidence="1">
    <location>
        <begin position="284"/>
        <end position="302"/>
    </location>
</feature>
<protein>
    <submittedName>
        <fullName evidence="4">Sporulation related domain-containing protein</fullName>
    </submittedName>
</protein>
<dbReference type="InterPro" id="IPR011990">
    <property type="entry name" value="TPR-like_helical_dom_sf"/>
</dbReference>
<feature type="compositionally biased region" description="Low complexity" evidence="1">
    <location>
        <begin position="465"/>
        <end position="475"/>
    </location>
</feature>
<gene>
    <name evidence="4" type="ORF">SAMN06297144_1988</name>
</gene>
<dbReference type="Pfam" id="PF05036">
    <property type="entry name" value="SPOR"/>
    <property type="match status" value="1"/>
</dbReference>
<dbReference type="GO" id="GO:0042834">
    <property type="term" value="F:peptidoglycan binding"/>
    <property type="evidence" value="ECO:0007669"/>
    <property type="project" value="InterPro"/>
</dbReference>
<dbReference type="RefSeq" id="WP_097063845.1">
    <property type="nucleotide sequence ID" value="NZ_OBMI01000002.1"/>
</dbReference>
<evidence type="ECO:0000259" key="3">
    <source>
        <dbReference type="PROSITE" id="PS51724"/>
    </source>
</evidence>
<feature type="compositionally biased region" description="Low complexity" evidence="1">
    <location>
        <begin position="312"/>
        <end position="323"/>
    </location>
</feature>
<dbReference type="SUPFAM" id="SSF48452">
    <property type="entry name" value="TPR-like"/>
    <property type="match status" value="1"/>
</dbReference>
<evidence type="ECO:0000313" key="4">
    <source>
        <dbReference type="EMBL" id="SOB86877.1"/>
    </source>
</evidence>
<feature type="compositionally biased region" description="Low complexity" evidence="1">
    <location>
        <begin position="666"/>
        <end position="678"/>
    </location>
</feature>
<dbReference type="PROSITE" id="PS51724">
    <property type="entry name" value="SPOR"/>
    <property type="match status" value="1"/>
</dbReference>
<reference evidence="4 5" key="1">
    <citation type="submission" date="2017-07" db="EMBL/GenBank/DDBJ databases">
        <authorList>
            <person name="Sun Z.S."/>
            <person name="Albrecht U."/>
            <person name="Echele G."/>
            <person name="Lee C.C."/>
        </authorList>
    </citation>
    <scope>NUCLEOTIDE SEQUENCE [LARGE SCALE GENOMIC DNA]</scope>
    <source>
        <strain evidence="4 5">CGMCC 1.12672</strain>
    </source>
</reference>
<dbReference type="Gene3D" id="1.25.40.10">
    <property type="entry name" value="Tetratricopeptide repeat domain"/>
    <property type="match status" value="1"/>
</dbReference>
<dbReference type="EMBL" id="OBMI01000002">
    <property type="protein sequence ID" value="SOB86877.1"/>
    <property type="molecule type" value="Genomic_DNA"/>
</dbReference>
<evidence type="ECO:0000256" key="2">
    <source>
        <dbReference type="SAM" id="SignalP"/>
    </source>
</evidence>
<feature type="domain" description="SPOR" evidence="3">
    <location>
        <begin position="689"/>
        <end position="770"/>
    </location>
</feature>
<name>A0A285R3E1_9SPHN</name>
<accession>A0A285R3E1</accession>
<evidence type="ECO:0000313" key="5">
    <source>
        <dbReference type="Proteomes" id="UP000219494"/>
    </source>
</evidence>
<feature type="region of interest" description="Disordered" evidence="1">
    <location>
        <begin position="260"/>
        <end position="323"/>
    </location>
</feature>
<dbReference type="InterPro" id="IPR007730">
    <property type="entry name" value="SPOR-like_dom"/>
</dbReference>
<proteinExistence type="predicted"/>
<feature type="compositionally biased region" description="Basic and acidic residues" evidence="1">
    <location>
        <begin position="680"/>
        <end position="690"/>
    </location>
</feature>
<sequence length="781" mass="77496">MADSLIRSGLVALTLLSLAPAAAQEIVPPPTPNADALATQMRILGSNPRDVGALLTAADLSTRLGDAPAALAFLARAQAVDPSNPRINAGRASAMVLLERPGEALRLFDAAARAGVAMEPYLSQRGLAYDLTGQPLYAQRDYRRVLQRGGDDEVVRRLALSLGISGQRDEAMALLDPLLRRSDRGAWRARACIMAMGGDVAGAQKIAGNMIPGGAGLAPFFARLAALSPADRAFAVHFGAVAPSLARANDARLAPQVAALPTRSPQPAATAPVAVASATTGQPPERRSRRERERVGRDERRGVQAAERTAIAGGSTPPASAAPVTRVASLIGSPAASTSRGTASSLAAPVTSAFRAPTAAAAAGSAPVPTATRSAQPVTAAAATIAAGGTSFTGAPIATASMPAAIAEAPRSSTVLPANAGPVSGSPILRSQPPAAATGLAGVSAAAPSFAAGRTPLPTAVASSAAPAGSISAPPGTVSLSPSGASVSDPAPRVGEATSAGTTLLAGAAPPTSMAATTAAATPLQGSATTAASTTAAATPPAASTIVAAPPGLATAPGSANIGVPIAAAPAAATPPAPVASTSASVPVSSASTTTRQGWAVIPDTAISAPRPVAVTPVRTAAVARRNTDLLASIVAGISVPASELDIAPPAPTRARTADKPVRSVAATKPDAKPAQPAKPEPKKPDPAKAEPARWFVQVAGGANAATLGRDWARLSAKSPAAFKGKTAWTTPLRATNRLLAGPFASQEAAMTFVNQLAKDGASAFAWRSEAGQKIDKLPPR</sequence>
<feature type="chain" id="PRO_5012854772" evidence="2">
    <location>
        <begin position="24"/>
        <end position="781"/>
    </location>
</feature>
<dbReference type="SUPFAM" id="SSF110997">
    <property type="entry name" value="Sporulation related repeat"/>
    <property type="match status" value="1"/>
</dbReference>
<keyword evidence="5" id="KW-1185">Reference proteome</keyword>
<feature type="signal peptide" evidence="2">
    <location>
        <begin position="1"/>
        <end position="23"/>
    </location>
</feature>
<organism evidence="4 5">
    <name type="scientific">Sphingomonas guangdongensis</name>
    <dbReference type="NCBI Taxonomy" id="1141890"/>
    <lineage>
        <taxon>Bacteria</taxon>
        <taxon>Pseudomonadati</taxon>
        <taxon>Pseudomonadota</taxon>
        <taxon>Alphaproteobacteria</taxon>
        <taxon>Sphingomonadales</taxon>
        <taxon>Sphingomonadaceae</taxon>
        <taxon>Sphingomonas</taxon>
    </lineage>
</organism>